<dbReference type="SUPFAM" id="SSF46992">
    <property type="entry name" value="Ribosomal protein S20"/>
    <property type="match status" value="1"/>
</dbReference>
<dbReference type="InterPro" id="IPR002583">
    <property type="entry name" value="Ribosomal_bS20"/>
</dbReference>
<dbReference type="EMBL" id="LBSJ01000003">
    <property type="protein sequence ID" value="KKQ16252.1"/>
    <property type="molecule type" value="Genomic_DNA"/>
</dbReference>
<evidence type="ECO:0000313" key="7">
    <source>
        <dbReference type="EMBL" id="KKQ16252.1"/>
    </source>
</evidence>
<evidence type="ECO:0000256" key="1">
    <source>
        <dbReference type="ARBA" id="ARBA00022730"/>
    </source>
</evidence>
<evidence type="ECO:0000256" key="2">
    <source>
        <dbReference type="ARBA" id="ARBA00022884"/>
    </source>
</evidence>
<name>A0A0G0FEB3_9BACT</name>
<keyword evidence="1 6" id="KW-0699">rRNA-binding</keyword>
<evidence type="ECO:0000256" key="4">
    <source>
        <dbReference type="ARBA" id="ARBA00023274"/>
    </source>
</evidence>
<dbReference type="InterPro" id="IPR036510">
    <property type="entry name" value="Ribosomal_bS20_sf"/>
</dbReference>
<dbReference type="HAMAP" id="MF_00500">
    <property type="entry name" value="Ribosomal_bS20"/>
    <property type="match status" value="1"/>
</dbReference>
<evidence type="ECO:0000256" key="5">
    <source>
        <dbReference type="ARBA" id="ARBA00035136"/>
    </source>
</evidence>
<accession>A0A0G0FEB3</accession>
<keyword evidence="4 6" id="KW-0687">Ribonucleoprotein</keyword>
<evidence type="ECO:0000256" key="6">
    <source>
        <dbReference type="HAMAP-Rule" id="MF_00500"/>
    </source>
</evidence>
<keyword evidence="3 6" id="KW-0689">Ribosomal protein</keyword>
<dbReference type="GO" id="GO:0003735">
    <property type="term" value="F:structural constituent of ribosome"/>
    <property type="evidence" value="ECO:0007669"/>
    <property type="project" value="InterPro"/>
</dbReference>
<gene>
    <name evidence="6" type="primary">rpsT</name>
    <name evidence="7" type="ORF">US28_C0003G0016</name>
</gene>
<dbReference type="Pfam" id="PF01649">
    <property type="entry name" value="Ribosomal_S20p"/>
    <property type="match status" value="1"/>
</dbReference>
<proteinExistence type="inferred from homology"/>
<organism evidence="7 8">
    <name type="scientific">Candidatus Daviesbacteria bacterium GW2011_GWA1_36_8</name>
    <dbReference type="NCBI Taxonomy" id="1618417"/>
    <lineage>
        <taxon>Bacteria</taxon>
        <taxon>Candidatus Daviesiibacteriota</taxon>
    </lineage>
</organism>
<dbReference type="Proteomes" id="UP000034448">
    <property type="component" value="Unassembled WGS sequence"/>
</dbReference>
<sequence length="78" mass="8811">MPIIKSAKKKMRKDKRITAHNKVLKDNLKALIKSMRKTPTKQNLQGAFSALDKAAKTHLIHPNKASRLKSRLSKHLSA</sequence>
<reference evidence="7 8" key="1">
    <citation type="journal article" date="2015" name="Nature">
        <title>rRNA introns, odd ribosomes, and small enigmatic genomes across a large radiation of phyla.</title>
        <authorList>
            <person name="Brown C.T."/>
            <person name="Hug L.A."/>
            <person name="Thomas B.C."/>
            <person name="Sharon I."/>
            <person name="Castelle C.J."/>
            <person name="Singh A."/>
            <person name="Wilkins M.J."/>
            <person name="Williams K.H."/>
            <person name="Banfield J.F."/>
        </authorList>
    </citation>
    <scope>NUCLEOTIDE SEQUENCE [LARGE SCALE GENOMIC DNA]</scope>
</reference>
<dbReference type="Gene3D" id="1.20.58.110">
    <property type="entry name" value="Ribosomal protein S20"/>
    <property type="match status" value="1"/>
</dbReference>
<dbReference type="GO" id="GO:0019843">
    <property type="term" value="F:rRNA binding"/>
    <property type="evidence" value="ECO:0007669"/>
    <property type="project" value="UniProtKB-UniRule"/>
</dbReference>
<dbReference type="GO" id="GO:0006412">
    <property type="term" value="P:translation"/>
    <property type="evidence" value="ECO:0007669"/>
    <property type="project" value="UniProtKB-UniRule"/>
</dbReference>
<dbReference type="NCBIfam" id="TIGR00029">
    <property type="entry name" value="S20"/>
    <property type="match status" value="1"/>
</dbReference>
<evidence type="ECO:0000313" key="8">
    <source>
        <dbReference type="Proteomes" id="UP000034448"/>
    </source>
</evidence>
<dbReference type="GO" id="GO:1990904">
    <property type="term" value="C:ribonucleoprotein complex"/>
    <property type="evidence" value="ECO:0007669"/>
    <property type="project" value="UniProtKB-KW"/>
</dbReference>
<comment type="similarity">
    <text evidence="6">Belongs to the bacterial ribosomal protein bS20 family.</text>
</comment>
<comment type="function">
    <text evidence="6">Binds directly to 16S ribosomal RNA.</text>
</comment>
<dbReference type="AlphaFoldDB" id="A0A0G0FEB3"/>
<dbReference type="GO" id="GO:0005840">
    <property type="term" value="C:ribosome"/>
    <property type="evidence" value="ECO:0007669"/>
    <property type="project" value="UniProtKB-KW"/>
</dbReference>
<evidence type="ECO:0000256" key="3">
    <source>
        <dbReference type="ARBA" id="ARBA00022980"/>
    </source>
</evidence>
<keyword evidence="2 6" id="KW-0694">RNA-binding</keyword>
<comment type="caution">
    <text evidence="7">The sequence shown here is derived from an EMBL/GenBank/DDBJ whole genome shotgun (WGS) entry which is preliminary data.</text>
</comment>
<protein>
    <recommendedName>
        <fullName evidence="5 6">Small ribosomal subunit protein bS20</fullName>
    </recommendedName>
</protein>